<organism evidence="1 2">
    <name type="scientific">Oryzias melastigma</name>
    <name type="common">Marine medaka</name>
    <dbReference type="NCBI Taxonomy" id="30732"/>
    <lineage>
        <taxon>Eukaryota</taxon>
        <taxon>Metazoa</taxon>
        <taxon>Chordata</taxon>
        <taxon>Craniata</taxon>
        <taxon>Vertebrata</taxon>
        <taxon>Euteleostomi</taxon>
        <taxon>Actinopterygii</taxon>
        <taxon>Neopterygii</taxon>
        <taxon>Teleostei</taxon>
        <taxon>Neoteleostei</taxon>
        <taxon>Acanthomorphata</taxon>
        <taxon>Ovalentaria</taxon>
        <taxon>Atherinomorphae</taxon>
        <taxon>Beloniformes</taxon>
        <taxon>Adrianichthyidae</taxon>
        <taxon>Oryziinae</taxon>
        <taxon>Oryzias</taxon>
    </lineage>
</organism>
<evidence type="ECO:0000313" key="1">
    <source>
        <dbReference type="EMBL" id="KAF6734949.1"/>
    </source>
</evidence>
<gene>
    <name evidence="1" type="ORF">FQA47_022247</name>
</gene>
<protein>
    <submittedName>
        <fullName evidence="1">Uncharacterized protein</fullName>
    </submittedName>
</protein>
<reference evidence="1" key="1">
    <citation type="journal article" name="BMC Genomics">
        <title>Long-read sequencing and de novo genome assembly of marine medaka (Oryzias melastigma).</title>
        <authorList>
            <person name="Liang P."/>
            <person name="Saqib H.S.A."/>
            <person name="Ni X."/>
            <person name="Shen Y."/>
        </authorList>
    </citation>
    <scope>NUCLEOTIDE SEQUENCE</scope>
    <source>
        <strain evidence="1">Bigg-433</strain>
    </source>
</reference>
<dbReference type="Proteomes" id="UP000646548">
    <property type="component" value="Unassembled WGS sequence"/>
</dbReference>
<evidence type="ECO:0000313" key="2">
    <source>
        <dbReference type="Proteomes" id="UP000646548"/>
    </source>
</evidence>
<proteinExistence type="predicted"/>
<dbReference type="AlphaFoldDB" id="A0A834KXT6"/>
<sequence>MRKCSIVVVITQGSSSPVFKRRTPQTQGKLQVFVHQVTQVRKNIRNGTMDERKCYLRWF</sequence>
<name>A0A834KXT6_ORYME</name>
<accession>A0A834KXT6</accession>
<comment type="caution">
    <text evidence="1">The sequence shown here is derived from an EMBL/GenBank/DDBJ whole genome shotgun (WGS) entry which is preliminary data.</text>
</comment>
<dbReference type="EMBL" id="WKFB01000124">
    <property type="protein sequence ID" value="KAF6734949.1"/>
    <property type="molecule type" value="Genomic_DNA"/>
</dbReference>